<protein>
    <submittedName>
        <fullName evidence="1">Uncharacterized protein</fullName>
    </submittedName>
</protein>
<evidence type="ECO:0000313" key="1">
    <source>
        <dbReference type="EMBL" id="MPN12923.1"/>
    </source>
</evidence>
<reference evidence="1" key="1">
    <citation type="submission" date="2019-08" db="EMBL/GenBank/DDBJ databases">
        <authorList>
            <person name="Kucharzyk K."/>
            <person name="Murdoch R.W."/>
            <person name="Higgins S."/>
            <person name="Loffler F."/>
        </authorList>
    </citation>
    <scope>NUCLEOTIDE SEQUENCE</scope>
</reference>
<dbReference type="AlphaFoldDB" id="A0A645FL42"/>
<name>A0A645FL42_9ZZZZ</name>
<organism evidence="1">
    <name type="scientific">bioreactor metagenome</name>
    <dbReference type="NCBI Taxonomy" id="1076179"/>
    <lineage>
        <taxon>unclassified sequences</taxon>
        <taxon>metagenomes</taxon>
        <taxon>ecological metagenomes</taxon>
    </lineage>
</organism>
<sequence>MKTDSRQASTSNLLQKLIKTNDLGEFLDNYADEFSIPPFHEFITQTCLEKQLIPEQVINKSSIERTYGHQLFNGTRKPSRDKAIQLAFGMELSLDETEYLLIVAKKSQLYPKIKRDAAIIYCLNNQLDIYETQSLLQSLGITLLGEES</sequence>
<proteinExistence type="predicted"/>
<gene>
    <name evidence="1" type="ORF">SDC9_160243</name>
</gene>
<comment type="caution">
    <text evidence="1">The sequence shown here is derived from an EMBL/GenBank/DDBJ whole genome shotgun (WGS) entry which is preliminary data.</text>
</comment>
<accession>A0A645FL42</accession>
<dbReference type="EMBL" id="VSSQ01059352">
    <property type="protein sequence ID" value="MPN12923.1"/>
    <property type="molecule type" value="Genomic_DNA"/>
</dbReference>